<dbReference type="Pfam" id="PF13952">
    <property type="entry name" value="DUF4216"/>
    <property type="match status" value="1"/>
</dbReference>
<feature type="region of interest" description="Disordered" evidence="1">
    <location>
        <begin position="459"/>
        <end position="482"/>
    </location>
</feature>
<reference evidence="4" key="1">
    <citation type="journal article" date="2023" name="Science">
        <title>Elucidation of the pathway for biosynthesis of saponin adjuvants from the soapbark tree.</title>
        <authorList>
            <person name="Reed J."/>
            <person name="Orme A."/>
            <person name="El-Demerdash A."/>
            <person name="Owen C."/>
            <person name="Martin L.B.B."/>
            <person name="Misra R.C."/>
            <person name="Kikuchi S."/>
            <person name="Rejzek M."/>
            <person name="Martin A.C."/>
            <person name="Harkess A."/>
            <person name="Leebens-Mack J."/>
            <person name="Louveau T."/>
            <person name="Stephenson M.J."/>
            <person name="Osbourn A."/>
        </authorList>
    </citation>
    <scope>NUCLEOTIDE SEQUENCE</scope>
    <source>
        <strain evidence="4">S10</strain>
    </source>
</reference>
<dbReference type="InterPro" id="IPR025452">
    <property type="entry name" value="DUF4218"/>
</dbReference>
<feature type="domain" description="DUF4216" evidence="2">
    <location>
        <begin position="328"/>
        <end position="385"/>
    </location>
</feature>
<feature type="domain" description="DUF4218" evidence="3">
    <location>
        <begin position="207"/>
        <end position="275"/>
    </location>
</feature>
<evidence type="ECO:0000313" key="4">
    <source>
        <dbReference type="EMBL" id="KAJ7976161.1"/>
    </source>
</evidence>
<gene>
    <name evidence="4" type="ORF">O6P43_005978</name>
</gene>
<name>A0AAD7VHL5_QUISA</name>
<dbReference type="KEGG" id="qsa:O6P43_005978"/>
<organism evidence="4 5">
    <name type="scientific">Quillaja saponaria</name>
    <name type="common">Soap bark tree</name>
    <dbReference type="NCBI Taxonomy" id="32244"/>
    <lineage>
        <taxon>Eukaryota</taxon>
        <taxon>Viridiplantae</taxon>
        <taxon>Streptophyta</taxon>
        <taxon>Embryophyta</taxon>
        <taxon>Tracheophyta</taxon>
        <taxon>Spermatophyta</taxon>
        <taxon>Magnoliopsida</taxon>
        <taxon>eudicotyledons</taxon>
        <taxon>Gunneridae</taxon>
        <taxon>Pentapetalae</taxon>
        <taxon>rosids</taxon>
        <taxon>fabids</taxon>
        <taxon>Fabales</taxon>
        <taxon>Quillajaceae</taxon>
        <taxon>Quillaja</taxon>
    </lineage>
</organism>
<dbReference type="EMBL" id="JARAOO010000003">
    <property type="protein sequence ID" value="KAJ7976161.1"/>
    <property type="molecule type" value="Genomic_DNA"/>
</dbReference>
<dbReference type="PANTHER" id="PTHR48258:SF3">
    <property type="entry name" value="FK506-BINDING PROTEIN 4-LIKE ISOFORM X1"/>
    <property type="match status" value="1"/>
</dbReference>
<accession>A0AAD7VHL5</accession>
<dbReference type="Pfam" id="PF13960">
    <property type="entry name" value="DUF4218"/>
    <property type="match status" value="1"/>
</dbReference>
<feature type="region of interest" description="Disordered" evidence="1">
    <location>
        <begin position="496"/>
        <end position="522"/>
    </location>
</feature>
<evidence type="ECO:0000313" key="5">
    <source>
        <dbReference type="Proteomes" id="UP001163823"/>
    </source>
</evidence>
<dbReference type="InterPro" id="IPR025312">
    <property type="entry name" value="DUF4216"/>
</dbReference>
<sequence>MSRDEITVCLFKKGFLRNYKWWTLHGEGEEWLGETSNDRGVDIGDSSNRYVDMVMDAAGPDFNWDEESQLPNELNSDAKRFFVLLQNADEELWEGCSWHTRLSAVTQLLNCKSEFNMSEKCYDRIVSVVKVMNMKGKTKDNLNARMDLKLFCKRPELELKEYNGKLIMPKAYYSLSKPQLKEVCEWIKDLRLSDEYAANLARCVNIEDSKVGGPVQYRWMYPFERMMLNLKKKARNKACVEGSICEAYVLQEISNFSAMYFEPSVQTKFNRVPRQDDGGYVDSNRQLSVFCHSGRAFGFHRNRSLNDNEFKAAKIYVLLNTIEIEPYCDWYGSDKGVKIDSLHGLVDIKYRSRLASNEPFILASQAHQVYYARYPHRTQNTWWAVCNMKARNNCNFRWHENPPDNVQEVDDDIFQEIELHVSTPVSVSADLDIPRVLLGDGPMEEVNLNDIIVPRFSDDNQLDDEEQAENDEWEDDDENDNVKLDVDNEEVGFEYESTARTGESSRVPSIDSRASRGSAHLELPPADLSDRQLIKAISDETIRTISTIIRAHMLGPYPTWSKFPEGARELCFRQFLAHYRFEIKKE</sequence>
<feature type="compositionally biased region" description="Acidic residues" evidence="1">
    <location>
        <begin position="460"/>
        <end position="479"/>
    </location>
</feature>
<feature type="compositionally biased region" description="Polar residues" evidence="1">
    <location>
        <begin position="498"/>
        <end position="507"/>
    </location>
</feature>
<evidence type="ECO:0000256" key="1">
    <source>
        <dbReference type="SAM" id="MobiDB-lite"/>
    </source>
</evidence>
<dbReference type="Proteomes" id="UP001163823">
    <property type="component" value="Chromosome 3"/>
</dbReference>
<dbReference type="AlphaFoldDB" id="A0AAD7VHL5"/>
<comment type="caution">
    <text evidence="4">The sequence shown here is derived from an EMBL/GenBank/DDBJ whole genome shotgun (WGS) entry which is preliminary data.</text>
</comment>
<evidence type="ECO:0000259" key="2">
    <source>
        <dbReference type="Pfam" id="PF13952"/>
    </source>
</evidence>
<protein>
    <submittedName>
        <fullName evidence="4">Transposon, En/Spm-like protein</fullName>
    </submittedName>
</protein>
<proteinExistence type="predicted"/>
<keyword evidence="5" id="KW-1185">Reference proteome</keyword>
<dbReference type="PANTHER" id="PTHR48258">
    <property type="entry name" value="DUF4218 DOMAIN-CONTAINING PROTEIN-RELATED"/>
    <property type="match status" value="1"/>
</dbReference>
<evidence type="ECO:0000259" key="3">
    <source>
        <dbReference type="Pfam" id="PF13960"/>
    </source>
</evidence>